<organism evidence="1 2">
    <name type="scientific">Dechloromonas hankyongensis</name>
    <dbReference type="NCBI Taxonomy" id="2908002"/>
    <lineage>
        <taxon>Bacteria</taxon>
        <taxon>Pseudomonadati</taxon>
        <taxon>Pseudomonadota</taxon>
        <taxon>Betaproteobacteria</taxon>
        <taxon>Rhodocyclales</taxon>
        <taxon>Azonexaceae</taxon>
        <taxon>Dechloromonas</taxon>
    </lineage>
</organism>
<comment type="caution">
    <text evidence="1">The sequence shown here is derived from an EMBL/GenBank/DDBJ whole genome shotgun (WGS) entry which is preliminary data.</text>
</comment>
<dbReference type="InterPro" id="IPR046560">
    <property type="entry name" value="DUF6714"/>
</dbReference>
<dbReference type="Pfam" id="PF20461">
    <property type="entry name" value="DUF6714"/>
    <property type="match status" value="1"/>
</dbReference>
<gene>
    <name evidence="1" type="ORF">LZ012_18830</name>
</gene>
<dbReference type="EMBL" id="JAKLTN010000008">
    <property type="protein sequence ID" value="MCG2579052.1"/>
    <property type="molecule type" value="Genomic_DNA"/>
</dbReference>
<reference evidence="1" key="1">
    <citation type="submission" date="2022-01" db="EMBL/GenBank/DDBJ databases">
        <authorList>
            <person name="Jo J.-H."/>
            <person name="Im W.-T."/>
        </authorList>
    </citation>
    <scope>NUCLEOTIDE SEQUENCE</scope>
    <source>
        <strain evidence="1">XY25</strain>
    </source>
</reference>
<dbReference type="Proteomes" id="UP001165384">
    <property type="component" value="Unassembled WGS sequence"/>
</dbReference>
<accession>A0ABS9K7B4</accession>
<sequence length="162" mass="18332">MPPILQANDSKTLESVRQAFQDCLRPAHFTDYQHCEECAEHNQTLASRTPDSVTLQEVGNPGWDPICFVSPEGFRYYLPGLARLVVESPPDGHSWYAAQFFWHLISDGPSNVRVMGCSAAQRKAVAAFVRHIIETRAEQLDQECLADDAIRAWEIWNDEISE</sequence>
<protein>
    <submittedName>
        <fullName evidence="1">Uncharacterized protein</fullName>
    </submittedName>
</protein>
<proteinExistence type="predicted"/>
<name>A0ABS9K7B4_9RHOO</name>
<evidence type="ECO:0000313" key="2">
    <source>
        <dbReference type="Proteomes" id="UP001165384"/>
    </source>
</evidence>
<dbReference type="RefSeq" id="WP_275712495.1">
    <property type="nucleotide sequence ID" value="NZ_JAKLTN010000008.1"/>
</dbReference>
<keyword evidence="2" id="KW-1185">Reference proteome</keyword>
<evidence type="ECO:0000313" key="1">
    <source>
        <dbReference type="EMBL" id="MCG2579052.1"/>
    </source>
</evidence>